<dbReference type="AlphaFoldDB" id="A0A5B8ULG5"/>
<dbReference type="OrthoDB" id="9877844at2"/>
<keyword evidence="2" id="KW-1185">Reference proteome</keyword>
<proteinExistence type="predicted"/>
<reference evidence="1 2" key="1">
    <citation type="journal article" date="2015" name="Int. J. Syst. Evol. Microbiol.">
        <title>Flavisolibacter ginsenosidimutans sp. nov., with ginsenoside-converting activity isolated from soil used for cultivating ginseng.</title>
        <authorList>
            <person name="Zhao Y."/>
            <person name="Liu Q."/>
            <person name="Kang M.S."/>
            <person name="Jin F."/>
            <person name="Yu H."/>
            <person name="Im W.T."/>
        </authorList>
    </citation>
    <scope>NUCLEOTIDE SEQUENCE [LARGE SCALE GENOMIC DNA]</scope>
    <source>
        <strain evidence="1 2">Gsoil 636</strain>
    </source>
</reference>
<accession>A0A5B8ULG5</accession>
<evidence type="ECO:0000313" key="1">
    <source>
        <dbReference type="EMBL" id="QEC56855.1"/>
    </source>
</evidence>
<dbReference type="Proteomes" id="UP000321204">
    <property type="component" value="Chromosome"/>
</dbReference>
<sequence>MTMSIPAFHVSDISKVKGTGDVFIQSRQDVAHAGIFTVNIDVHFDPVPDLYPVIVGTFTIRVDLSDSAKGVFVATSVDLINSFGKHNPTVFLTGKCNADVSPNARGCRYWLLIANNRTPNQPQGTPDVVSFAVHDNNGNRIAYGTGPLKSGDFDVMPK</sequence>
<name>A0A5B8ULG5_9BACT</name>
<dbReference type="KEGG" id="fgg:FSB75_13435"/>
<protein>
    <submittedName>
        <fullName evidence="1">Uncharacterized protein</fullName>
    </submittedName>
</protein>
<dbReference type="RefSeq" id="WP_146788418.1">
    <property type="nucleotide sequence ID" value="NZ_BAABIO010000003.1"/>
</dbReference>
<organism evidence="1 2">
    <name type="scientific">Flavisolibacter ginsenosidimutans</name>
    <dbReference type="NCBI Taxonomy" id="661481"/>
    <lineage>
        <taxon>Bacteria</taxon>
        <taxon>Pseudomonadati</taxon>
        <taxon>Bacteroidota</taxon>
        <taxon>Chitinophagia</taxon>
        <taxon>Chitinophagales</taxon>
        <taxon>Chitinophagaceae</taxon>
        <taxon>Flavisolibacter</taxon>
    </lineage>
</organism>
<evidence type="ECO:0000313" key="2">
    <source>
        <dbReference type="Proteomes" id="UP000321204"/>
    </source>
</evidence>
<dbReference type="EMBL" id="CP042433">
    <property type="protein sequence ID" value="QEC56855.1"/>
    <property type="molecule type" value="Genomic_DNA"/>
</dbReference>
<gene>
    <name evidence="1" type="ORF">FSB75_13435</name>
</gene>